<keyword evidence="2" id="KW-1185">Reference proteome</keyword>
<dbReference type="AlphaFoldDB" id="A0A3P7XKM1"/>
<dbReference type="EMBL" id="UZAL01001063">
    <property type="protein sequence ID" value="VDO74940.1"/>
    <property type="molecule type" value="Genomic_DNA"/>
</dbReference>
<name>A0A3P7XKM1_9TREM</name>
<dbReference type="Proteomes" id="UP000269396">
    <property type="component" value="Unassembled WGS sequence"/>
</dbReference>
<organism evidence="1 2">
    <name type="scientific">Schistosoma mattheei</name>
    <dbReference type="NCBI Taxonomy" id="31246"/>
    <lineage>
        <taxon>Eukaryota</taxon>
        <taxon>Metazoa</taxon>
        <taxon>Spiralia</taxon>
        <taxon>Lophotrochozoa</taxon>
        <taxon>Platyhelminthes</taxon>
        <taxon>Trematoda</taxon>
        <taxon>Digenea</taxon>
        <taxon>Strigeidida</taxon>
        <taxon>Schistosomatoidea</taxon>
        <taxon>Schistosomatidae</taxon>
        <taxon>Schistosoma</taxon>
    </lineage>
</organism>
<evidence type="ECO:0000313" key="1">
    <source>
        <dbReference type="EMBL" id="VDO74940.1"/>
    </source>
</evidence>
<proteinExistence type="predicted"/>
<evidence type="ECO:0000313" key="2">
    <source>
        <dbReference type="Proteomes" id="UP000269396"/>
    </source>
</evidence>
<protein>
    <submittedName>
        <fullName evidence="1">Uncharacterized protein</fullName>
    </submittedName>
</protein>
<sequence>MSSLRTSDLRNSESINGLSVTTSTSNAELDLRDLGKQLSIGVTREVGVWGSIIMLI</sequence>
<gene>
    <name evidence="1" type="ORF">SMTD_LOCUS1037</name>
</gene>
<accession>A0A3P7XKM1</accession>
<reference evidence="1 2" key="1">
    <citation type="submission" date="2018-11" db="EMBL/GenBank/DDBJ databases">
        <authorList>
            <consortium name="Pathogen Informatics"/>
        </authorList>
    </citation>
    <scope>NUCLEOTIDE SEQUENCE [LARGE SCALE GENOMIC DNA]</scope>
    <source>
        <strain>Denwood</strain>
        <strain evidence="2">Zambia</strain>
    </source>
</reference>